<comment type="caution">
    <text evidence="8">The sequence shown here is derived from an EMBL/GenBank/DDBJ whole genome shotgun (WGS) entry which is preliminary data.</text>
</comment>
<keyword evidence="2" id="KW-0813">Transport</keyword>
<evidence type="ECO:0000256" key="7">
    <source>
        <dbReference type="SAM" id="Phobius"/>
    </source>
</evidence>
<keyword evidence="5 7" id="KW-1133">Transmembrane helix</keyword>
<evidence type="ECO:0000256" key="2">
    <source>
        <dbReference type="ARBA" id="ARBA00022448"/>
    </source>
</evidence>
<evidence type="ECO:0000256" key="1">
    <source>
        <dbReference type="ARBA" id="ARBA00004651"/>
    </source>
</evidence>
<dbReference type="EMBL" id="BAAAZC010000003">
    <property type="protein sequence ID" value="GAA3958424.1"/>
    <property type="molecule type" value="Genomic_DNA"/>
</dbReference>
<dbReference type="InterPro" id="IPR036458">
    <property type="entry name" value="Na:dicarbo_symporter_sf"/>
</dbReference>
<keyword evidence="4 7" id="KW-0812">Transmembrane</keyword>
<dbReference type="RefSeq" id="WP_259096042.1">
    <property type="nucleotide sequence ID" value="NZ_BAAAZC010000003.1"/>
</dbReference>
<dbReference type="SUPFAM" id="SSF118215">
    <property type="entry name" value="Proton glutamate symport protein"/>
    <property type="match status" value="1"/>
</dbReference>
<dbReference type="PANTHER" id="PTHR42865">
    <property type="entry name" value="PROTON/GLUTAMATE-ASPARTATE SYMPORTER"/>
    <property type="match status" value="1"/>
</dbReference>
<proteinExistence type="predicted"/>
<name>A0ABP7P257_9SPHI</name>
<evidence type="ECO:0000256" key="6">
    <source>
        <dbReference type="ARBA" id="ARBA00023136"/>
    </source>
</evidence>
<gene>
    <name evidence="8" type="ORF">GCM10022210_02200</name>
</gene>
<evidence type="ECO:0000313" key="9">
    <source>
        <dbReference type="Proteomes" id="UP001500742"/>
    </source>
</evidence>
<dbReference type="Pfam" id="PF00375">
    <property type="entry name" value="SDF"/>
    <property type="match status" value="1"/>
</dbReference>
<keyword evidence="9" id="KW-1185">Reference proteome</keyword>
<evidence type="ECO:0000256" key="4">
    <source>
        <dbReference type="ARBA" id="ARBA00022692"/>
    </source>
</evidence>
<feature type="transmembrane region" description="Helical" evidence="7">
    <location>
        <begin position="195"/>
        <end position="213"/>
    </location>
</feature>
<sequence>MAFAPVIQVNDYISYMDNWFKNYKGIIFLIGGIIIGSIAGLFLGDKVNVIKPIGDIFLNLLFTAVVPLVFFAISSAIAGLDGSNKLGKLLGVTSLVFVGTVLVAAMITIIAIWIFPIHQHLVASPITETVDKKPFGDQLTKLFTVSEFYELLSRKSMMSMIIFSVLIGFATLKSGEKGAGFAKFLHSGNEVFKNIFILIMELGPIGLGAYFAYQVGVFGPQLFGGYARSMALYYGVGAFYFVVIFSLYAFIAGGVTAVKRYWKNNIIPSATAVGTCSSIATIPANLDAAKKMGISDMIANVTIPLGGTLHKDGSSISSIVKMAVVFALFGKSFNSVETVMIALAITILVSLVEGGIPNGGYIGELLFISAYGFPPEALPPAMIIGTLVDPMATLLNATGDTVAAMLVSRFFEGRKWMSQVQQKEK</sequence>
<comment type="subcellular location">
    <subcellularLocation>
        <location evidence="1">Cell membrane</location>
        <topology evidence="1">Multi-pass membrane protein</topology>
    </subcellularLocation>
</comment>
<feature type="transmembrane region" description="Helical" evidence="7">
    <location>
        <begin position="233"/>
        <end position="258"/>
    </location>
</feature>
<keyword evidence="6 7" id="KW-0472">Membrane</keyword>
<dbReference type="Proteomes" id="UP001500742">
    <property type="component" value="Unassembled WGS sequence"/>
</dbReference>
<accession>A0ABP7P257</accession>
<feature type="transmembrane region" description="Helical" evidence="7">
    <location>
        <begin position="89"/>
        <end position="115"/>
    </location>
</feature>
<protein>
    <submittedName>
        <fullName evidence="8">Dicarboxylate/amino acid:cation symporter</fullName>
    </submittedName>
</protein>
<evidence type="ECO:0000256" key="3">
    <source>
        <dbReference type="ARBA" id="ARBA00022475"/>
    </source>
</evidence>
<dbReference type="PANTHER" id="PTHR42865:SF7">
    <property type="entry name" value="PROTON_GLUTAMATE-ASPARTATE SYMPORTER"/>
    <property type="match status" value="1"/>
</dbReference>
<dbReference type="Gene3D" id="1.10.3860.10">
    <property type="entry name" value="Sodium:dicarboxylate symporter"/>
    <property type="match status" value="1"/>
</dbReference>
<dbReference type="InterPro" id="IPR001991">
    <property type="entry name" value="Na-dicarboxylate_symporter"/>
</dbReference>
<dbReference type="PRINTS" id="PR00173">
    <property type="entry name" value="EDTRNSPORT"/>
</dbReference>
<feature type="transmembrane region" description="Helical" evidence="7">
    <location>
        <begin position="26"/>
        <end position="44"/>
    </location>
</feature>
<organism evidence="8 9">
    <name type="scientific">Mucilaginibacter dorajii</name>
    <dbReference type="NCBI Taxonomy" id="692994"/>
    <lineage>
        <taxon>Bacteria</taxon>
        <taxon>Pseudomonadati</taxon>
        <taxon>Bacteroidota</taxon>
        <taxon>Sphingobacteriia</taxon>
        <taxon>Sphingobacteriales</taxon>
        <taxon>Sphingobacteriaceae</taxon>
        <taxon>Mucilaginibacter</taxon>
    </lineage>
</organism>
<evidence type="ECO:0000313" key="8">
    <source>
        <dbReference type="EMBL" id="GAA3958424.1"/>
    </source>
</evidence>
<feature type="transmembrane region" description="Helical" evidence="7">
    <location>
        <begin position="56"/>
        <end position="77"/>
    </location>
</feature>
<reference evidence="9" key="1">
    <citation type="journal article" date="2019" name="Int. J. Syst. Evol. Microbiol.">
        <title>The Global Catalogue of Microorganisms (GCM) 10K type strain sequencing project: providing services to taxonomists for standard genome sequencing and annotation.</title>
        <authorList>
            <consortium name="The Broad Institute Genomics Platform"/>
            <consortium name="The Broad Institute Genome Sequencing Center for Infectious Disease"/>
            <person name="Wu L."/>
            <person name="Ma J."/>
        </authorList>
    </citation>
    <scope>NUCLEOTIDE SEQUENCE [LARGE SCALE GENOMIC DNA]</scope>
    <source>
        <strain evidence="9">JCM 16601</strain>
    </source>
</reference>
<keyword evidence="3" id="KW-1003">Cell membrane</keyword>
<evidence type="ECO:0000256" key="5">
    <source>
        <dbReference type="ARBA" id="ARBA00022989"/>
    </source>
</evidence>